<sequence length="539" mass="60414">MNSTRPEARAPASSPIRPPVSSTGRAPGKSVTATSLVLEVNTLKQRLDRVEAENKRQAGDIERLKTEAREDREQALNELAALQQQVADLFQDVKKKNEESDESDNDRGKDTEIEASGSESDDESDSEVDQKSSKDVKKSKAALKDSNINLLIRTVFSEAMACGAKLTGDRLPDYPGPDETWPVKPGTTEKVIRFRWDQGPDHRDNIEGLAFIILEIRTNGAQYVPTAASLLNMILPAHLKARVADKFKRLANEAKRHKKVNPPPIRRVINVSSSSDPAEGETDHAIADTSEVEVVVPMATQKADTSGKLASRRKGKLEVRKCKRDSLPADHLLRHPKYDSAMIENAMSDDETAYQPNSEIDPSKFISRPLKYRSAELIAFLNDVDAIKDPNPANKYVRRERGPVINAPPIMTAANKPERAISRWMVDVQWLETGSNYEYDVPRRIRENGEHWGDVESTRAENTRKRVQEEKEEQKQKKRKSDDFEEGSSKKKTKTKGKGKVAKTKGKKEKGKGKQKEKENGQEIQGPHQMICTQTINVR</sequence>
<proteinExistence type="predicted"/>
<accession>A0A9W8K0B9</accession>
<feature type="compositionally biased region" description="Basic residues" evidence="1">
    <location>
        <begin position="490"/>
        <end position="511"/>
    </location>
</feature>
<dbReference type="Proteomes" id="UP001148786">
    <property type="component" value="Unassembled WGS sequence"/>
</dbReference>
<evidence type="ECO:0000313" key="3">
    <source>
        <dbReference type="Proteomes" id="UP001148786"/>
    </source>
</evidence>
<name>A0A9W8K0B9_9AGAR</name>
<comment type="caution">
    <text evidence="2">The sequence shown here is derived from an EMBL/GenBank/DDBJ whole genome shotgun (WGS) entry which is preliminary data.</text>
</comment>
<organism evidence="2 3">
    <name type="scientific">Agrocybe chaxingu</name>
    <dbReference type="NCBI Taxonomy" id="84603"/>
    <lineage>
        <taxon>Eukaryota</taxon>
        <taxon>Fungi</taxon>
        <taxon>Dikarya</taxon>
        <taxon>Basidiomycota</taxon>
        <taxon>Agaricomycotina</taxon>
        <taxon>Agaricomycetes</taxon>
        <taxon>Agaricomycetidae</taxon>
        <taxon>Agaricales</taxon>
        <taxon>Agaricineae</taxon>
        <taxon>Strophariaceae</taxon>
        <taxon>Agrocybe</taxon>
    </lineage>
</organism>
<protein>
    <submittedName>
        <fullName evidence="2">Uncharacterized protein</fullName>
    </submittedName>
</protein>
<reference evidence="2" key="1">
    <citation type="submission" date="2022-07" db="EMBL/GenBank/DDBJ databases">
        <title>Genome Sequence of Agrocybe chaxingu.</title>
        <authorList>
            <person name="Buettner E."/>
        </authorList>
    </citation>
    <scope>NUCLEOTIDE SEQUENCE</scope>
    <source>
        <strain evidence="2">MP-N11</strain>
    </source>
</reference>
<feature type="region of interest" description="Disordered" evidence="1">
    <location>
        <begin position="1"/>
        <end position="33"/>
    </location>
</feature>
<keyword evidence="3" id="KW-1185">Reference proteome</keyword>
<feature type="compositionally biased region" description="Basic and acidic residues" evidence="1">
    <location>
        <begin position="128"/>
        <end position="138"/>
    </location>
</feature>
<gene>
    <name evidence="2" type="ORF">NLJ89_g5818</name>
</gene>
<evidence type="ECO:0000313" key="2">
    <source>
        <dbReference type="EMBL" id="KAJ3508324.1"/>
    </source>
</evidence>
<evidence type="ECO:0000256" key="1">
    <source>
        <dbReference type="SAM" id="MobiDB-lite"/>
    </source>
</evidence>
<feature type="region of interest" description="Disordered" evidence="1">
    <location>
        <begin position="94"/>
        <end position="139"/>
    </location>
</feature>
<dbReference type="AlphaFoldDB" id="A0A9W8K0B9"/>
<feature type="compositionally biased region" description="Low complexity" evidence="1">
    <location>
        <begin position="1"/>
        <end position="22"/>
    </location>
</feature>
<dbReference type="EMBL" id="JANKHO010000572">
    <property type="protein sequence ID" value="KAJ3508324.1"/>
    <property type="molecule type" value="Genomic_DNA"/>
</dbReference>
<feature type="compositionally biased region" description="Basic and acidic residues" evidence="1">
    <location>
        <begin position="452"/>
        <end position="475"/>
    </location>
</feature>
<dbReference type="OrthoDB" id="3069035at2759"/>
<feature type="compositionally biased region" description="Basic and acidic residues" evidence="1">
    <location>
        <begin position="512"/>
        <end position="521"/>
    </location>
</feature>
<feature type="region of interest" description="Disordered" evidence="1">
    <location>
        <begin position="452"/>
        <end position="539"/>
    </location>
</feature>